<dbReference type="Gene3D" id="3.30.565.10">
    <property type="entry name" value="Histidine kinase-like ATPase, C-terminal domain"/>
    <property type="match status" value="1"/>
</dbReference>
<dbReference type="SMART" id="SM00387">
    <property type="entry name" value="HATPase_c"/>
    <property type="match status" value="1"/>
</dbReference>
<proteinExistence type="predicted"/>
<dbReference type="SUPFAM" id="SSF47384">
    <property type="entry name" value="Homodimeric domain of signal transducing histidine kinase"/>
    <property type="match status" value="1"/>
</dbReference>
<keyword evidence="4" id="KW-1003">Cell membrane</keyword>
<dbReference type="SMART" id="SM00304">
    <property type="entry name" value="HAMP"/>
    <property type="match status" value="1"/>
</dbReference>
<evidence type="ECO:0000256" key="4">
    <source>
        <dbReference type="ARBA" id="ARBA00022475"/>
    </source>
</evidence>
<reference evidence="15" key="1">
    <citation type="submission" date="2023-12" db="EMBL/GenBank/DDBJ databases">
        <title>Fervidustalea candida gen. nov., sp. nov., a novel member of the family Paenibacillaceae isolated from a geothermal area.</title>
        <authorList>
            <person name="Li W.-J."/>
            <person name="Jiao J.-Y."/>
            <person name="Chen Y."/>
        </authorList>
    </citation>
    <scope>NUCLEOTIDE SEQUENCE</scope>
    <source>
        <strain evidence="15">SYSU GA230002</strain>
    </source>
</reference>
<feature type="transmembrane region" description="Helical" evidence="12">
    <location>
        <begin position="133"/>
        <end position="154"/>
    </location>
</feature>
<dbReference type="CDD" id="cd00082">
    <property type="entry name" value="HisKA"/>
    <property type="match status" value="1"/>
</dbReference>
<dbReference type="SUPFAM" id="SSF55874">
    <property type="entry name" value="ATPase domain of HSP90 chaperone/DNA topoisomerase II/histidine kinase"/>
    <property type="match status" value="1"/>
</dbReference>
<gene>
    <name evidence="15" type="ORF">VF724_10940</name>
</gene>
<feature type="domain" description="HAMP" evidence="14">
    <location>
        <begin position="190"/>
        <end position="242"/>
    </location>
</feature>
<dbReference type="PANTHER" id="PTHR42878:SF7">
    <property type="entry name" value="SENSOR HISTIDINE KINASE GLRK"/>
    <property type="match status" value="1"/>
</dbReference>
<evidence type="ECO:0000256" key="8">
    <source>
        <dbReference type="ARBA" id="ARBA00022777"/>
    </source>
</evidence>
<keyword evidence="7" id="KW-0547">Nucleotide-binding</keyword>
<keyword evidence="8" id="KW-0418">Kinase</keyword>
<dbReference type="InterPro" id="IPR005467">
    <property type="entry name" value="His_kinase_dom"/>
</dbReference>
<keyword evidence="12" id="KW-0812">Transmembrane</keyword>
<keyword evidence="11 12" id="KW-0472">Membrane</keyword>
<comment type="caution">
    <text evidence="15">The sequence shown here is derived from an EMBL/GenBank/DDBJ whole genome shotgun (WGS) entry which is preliminary data.</text>
</comment>
<evidence type="ECO:0000259" key="13">
    <source>
        <dbReference type="PROSITE" id="PS50109"/>
    </source>
</evidence>
<dbReference type="PROSITE" id="PS50885">
    <property type="entry name" value="HAMP"/>
    <property type="match status" value="1"/>
</dbReference>
<name>A0ABU5ZI45_9BACL</name>
<evidence type="ECO:0000259" key="14">
    <source>
        <dbReference type="PROSITE" id="PS50885"/>
    </source>
</evidence>
<dbReference type="RefSeq" id="WP_371754296.1">
    <property type="nucleotide sequence ID" value="NZ_JAYJLD010000014.1"/>
</dbReference>
<dbReference type="InterPro" id="IPR036097">
    <property type="entry name" value="HisK_dim/P_sf"/>
</dbReference>
<evidence type="ECO:0000256" key="7">
    <source>
        <dbReference type="ARBA" id="ARBA00022741"/>
    </source>
</evidence>
<dbReference type="InterPro" id="IPR050351">
    <property type="entry name" value="BphY/WalK/GraS-like"/>
</dbReference>
<keyword evidence="5" id="KW-0597">Phosphoprotein</keyword>
<dbReference type="CDD" id="cd00075">
    <property type="entry name" value="HATPase"/>
    <property type="match status" value="1"/>
</dbReference>
<keyword evidence="6" id="KW-0808">Transferase</keyword>
<evidence type="ECO:0000313" key="15">
    <source>
        <dbReference type="EMBL" id="MEB3102178.1"/>
    </source>
</evidence>
<keyword evidence="10" id="KW-0902">Two-component regulatory system</keyword>
<keyword evidence="9 15" id="KW-0067">ATP-binding</keyword>
<keyword evidence="12" id="KW-1133">Transmembrane helix</keyword>
<evidence type="ECO:0000256" key="2">
    <source>
        <dbReference type="ARBA" id="ARBA00004651"/>
    </source>
</evidence>
<dbReference type="Proteomes" id="UP001310386">
    <property type="component" value="Unassembled WGS sequence"/>
</dbReference>
<feature type="domain" description="Histidine kinase" evidence="13">
    <location>
        <begin position="250"/>
        <end position="465"/>
    </location>
</feature>
<evidence type="ECO:0000256" key="3">
    <source>
        <dbReference type="ARBA" id="ARBA00012438"/>
    </source>
</evidence>
<dbReference type="Pfam" id="PF00672">
    <property type="entry name" value="HAMP"/>
    <property type="match status" value="1"/>
</dbReference>
<evidence type="ECO:0000256" key="10">
    <source>
        <dbReference type="ARBA" id="ARBA00023012"/>
    </source>
</evidence>
<dbReference type="InterPro" id="IPR003594">
    <property type="entry name" value="HATPase_dom"/>
</dbReference>
<dbReference type="GO" id="GO:0005524">
    <property type="term" value="F:ATP binding"/>
    <property type="evidence" value="ECO:0007669"/>
    <property type="project" value="UniProtKB-KW"/>
</dbReference>
<feature type="transmembrane region" description="Helical" evidence="12">
    <location>
        <begin position="12"/>
        <end position="32"/>
    </location>
</feature>
<dbReference type="Pfam" id="PF00512">
    <property type="entry name" value="HisKA"/>
    <property type="match status" value="1"/>
</dbReference>
<evidence type="ECO:0000256" key="1">
    <source>
        <dbReference type="ARBA" id="ARBA00000085"/>
    </source>
</evidence>
<dbReference type="Gene3D" id="6.10.340.10">
    <property type="match status" value="1"/>
</dbReference>
<dbReference type="EC" id="2.7.13.3" evidence="3"/>
<comment type="catalytic activity">
    <reaction evidence="1">
        <text>ATP + protein L-histidine = ADP + protein N-phospho-L-histidine.</text>
        <dbReference type="EC" id="2.7.13.3"/>
    </reaction>
</comment>
<evidence type="ECO:0000256" key="9">
    <source>
        <dbReference type="ARBA" id="ARBA00022840"/>
    </source>
</evidence>
<dbReference type="PROSITE" id="PS50109">
    <property type="entry name" value="HIS_KIN"/>
    <property type="match status" value="1"/>
</dbReference>
<organism evidence="15 16">
    <name type="scientific">Ferviditalea candida</name>
    <dbReference type="NCBI Taxonomy" id="3108399"/>
    <lineage>
        <taxon>Bacteria</taxon>
        <taxon>Bacillati</taxon>
        <taxon>Bacillota</taxon>
        <taxon>Bacilli</taxon>
        <taxon>Bacillales</taxon>
        <taxon>Paenibacillaceae</taxon>
        <taxon>Ferviditalea</taxon>
    </lineage>
</organism>
<protein>
    <recommendedName>
        <fullName evidence="3">histidine kinase</fullName>
        <ecNumber evidence="3">2.7.13.3</ecNumber>
    </recommendedName>
</protein>
<evidence type="ECO:0000256" key="6">
    <source>
        <dbReference type="ARBA" id="ARBA00022679"/>
    </source>
</evidence>
<evidence type="ECO:0000256" key="5">
    <source>
        <dbReference type="ARBA" id="ARBA00022553"/>
    </source>
</evidence>
<evidence type="ECO:0000313" key="16">
    <source>
        <dbReference type="Proteomes" id="UP001310386"/>
    </source>
</evidence>
<dbReference type="InterPro" id="IPR003661">
    <property type="entry name" value="HisK_dim/P_dom"/>
</dbReference>
<dbReference type="Pfam" id="PF02518">
    <property type="entry name" value="HATPase_c"/>
    <property type="match status" value="1"/>
</dbReference>
<feature type="transmembrane region" description="Helical" evidence="12">
    <location>
        <begin position="166"/>
        <end position="188"/>
    </location>
</feature>
<dbReference type="Gene3D" id="1.10.287.130">
    <property type="match status" value="1"/>
</dbReference>
<evidence type="ECO:0000256" key="12">
    <source>
        <dbReference type="SAM" id="Phobius"/>
    </source>
</evidence>
<dbReference type="SMART" id="SM00388">
    <property type="entry name" value="HisKA"/>
    <property type="match status" value="1"/>
</dbReference>
<dbReference type="InterPro" id="IPR004358">
    <property type="entry name" value="Sig_transdc_His_kin-like_C"/>
</dbReference>
<dbReference type="InterPro" id="IPR003660">
    <property type="entry name" value="HAMP_dom"/>
</dbReference>
<dbReference type="EMBL" id="JAYJLD010000014">
    <property type="protein sequence ID" value="MEB3102178.1"/>
    <property type="molecule type" value="Genomic_DNA"/>
</dbReference>
<sequence length="467" mass="52494">MTKSFFRKMLSAYILVAVVTIAAISGTISYFMERGTYLKTEKLLQDKAAQISEWSAEMASGQLEAKDFNRQVKLLEKSSNVRVSVIRKRMVKTSGQWFPFGEEPEWKEWVNRVLEGEEVTVKSPFRKNDRREMLIVGLPLQWNGQIAGGIFLYTPLRNIEGVVSEINRMIVLASLLVAVPAVLLLYVVSRRFIRPIILMSRSAKALSGGDFRHRVPVKGKDEVAELARSLNHMAGQLEQVEQRRRRFISEISHELRTPVTTIRASLQGIIDGVVERSEEKQFIRISLDETKRLSKLIDDLLELSSFEAKQIKMRFADIDLTGLLQQTVTQMNAKAREKGAVFRSDIEDGVMIRADADRLKQVLVNLLDNALNHTRADAETGVTLRRSSLGGVKISVWDQGEGIPSEKLPHIFERFYKADESRGKSGAGLGLTISKYIVEAHGGTLSVQSRVGDGTIFHVDLPPMTNL</sequence>
<dbReference type="CDD" id="cd06225">
    <property type="entry name" value="HAMP"/>
    <property type="match status" value="1"/>
</dbReference>
<dbReference type="SUPFAM" id="SSF158472">
    <property type="entry name" value="HAMP domain-like"/>
    <property type="match status" value="1"/>
</dbReference>
<keyword evidence="16" id="KW-1185">Reference proteome</keyword>
<comment type="subcellular location">
    <subcellularLocation>
        <location evidence="2">Cell membrane</location>
        <topology evidence="2">Multi-pass membrane protein</topology>
    </subcellularLocation>
</comment>
<dbReference type="InterPro" id="IPR036890">
    <property type="entry name" value="HATPase_C_sf"/>
</dbReference>
<evidence type="ECO:0000256" key="11">
    <source>
        <dbReference type="ARBA" id="ARBA00023136"/>
    </source>
</evidence>
<dbReference type="PANTHER" id="PTHR42878">
    <property type="entry name" value="TWO-COMPONENT HISTIDINE KINASE"/>
    <property type="match status" value="1"/>
</dbReference>
<accession>A0ABU5ZI45</accession>
<dbReference type="PRINTS" id="PR00344">
    <property type="entry name" value="BCTRLSENSOR"/>
</dbReference>